<organism evidence="1">
    <name type="scientific">Haemonchus placei</name>
    <name type="common">Barber's pole worm</name>
    <dbReference type="NCBI Taxonomy" id="6290"/>
    <lineage>
        <taxon>Eukaryota</taxon>
        <taxon>Metazoa</taxon>
        <taxon>Ecdysozoa</taxon>
        <taxon>Nematoda</taxon>
        <taxon>Chromadorea</taxon>
        <taxon>Rhabditida</taxon>
        <taxon>Rhabditina</taxon>
        <taxon>Rhabditomorpha</taxon>
        <taxon>Strongyloidea</taxon>
        <taxon>Trichostrongylidae</taxon>
        <taxon>Haemonchus</taxon>
    </lineage>
</organism>
<reference evidence="1" key="1">
    <citation type="submission" date="2017-02" db="UniProtKB">
        <authorList>
            <consortium name="WormBaseParasite"/>
        </authorList>
    </citation>
    <scope>IDENTIFICATION</scope>
</reference>
<name>A0A0N4W149_HAEPC</name>
<dbReference type="WBParaSite" id="HPLM_0000333901-mRNA-1">
    <property type="protein sequence ID" value="HPLM_0000333901-mRNA-1"/>
    <property type="gene ID" value="HPLM_0000333901"/>
</dbReference>
<dbReference type="AlphaFoldDB" id="A0A0N4W149"/>
<accession>A0A0N4W149</accession>
<sequence>MDPPPSTAAFSLTGILDFCPCGFEALKSEVEGAGTKLVISAERRIAQRSYHMRKFELLSDYYTSRLAINNIFFFVPSPVATKFIRSSIIRNTC</sequence>
<protein>
    <submittedName>
        <fullName evidence="1">Uncharacterized protein</fullName>
    </submittedName>
</protein>
<proteinExistence type="predicted"/>
<evidence type="ECO:0000313" key="1">
    <source>
        <dbReference type="WBParaSite" id="HPLM_0000333901-mRNA-1"/>
    </source>
</evidence>